<feature type="transmembrane region" description="Helical" evidence="2">
    <location>
        <begin position="108"/>
        <end position="133"/>
    </location>
</feature>
<keyword evidence="2" id="KW-1133">Transmembrane helix</keyword>
<comment type="caution">
    <text evidence="4">The sequence shown here is derived from an EMBL/GenBank/DDBJ whole genome shotgun (WGS) entry which is preliminary data.</text>
</comment>
<protein>
    <submittedName>
        <fullName evidence="4">Uncharacterized protein</fullName>
    </submittedName>
</protein>
<reference evidence="4 6" key="2">
    <citation type="submission" date="2019-02" db="EMBL/GenBank/DDBJ databases">
        <title>From farm to fork: dissemination of Tn554::fexA-optrA in linezolid-resistant Enterococcus faecalis clones from chicken feces and meat in Tunisia.</title>
        <authorList>
            <person name="Tedim A.P."/>
            <person name="Elghaieb H."/>
            <person name="Abbassi M.S."/>
            <person name="Novais C."/>
            <person name="Hassen A."/>
            <person name="Peixe L."/>
            <person name="Freitas A.R."/>
        </authorList>
    </citation>
    <scope>NUCLEOTIDE SEQUENCE [LARGE SCALE GENOMIC DNA]</scope>
    <source>
        <strain evidence="4 6">728T</strain>
    </source>
</reference>
<evidence type="ECO:0000313" key="3">
    <source>
        <dbReference type="EMBL" id="ROX29622.1"/>
    </source>
</evidence>
<proteinExistence type="predicted"/>
<gene>
    <name evidence="3" type="ORF">EGW16_15130</name>
    <name evidence="4" type="ORF">EU507_13720</name>
</gene>
<feature type="transmembrane region" description="Helical" evidence="2">
    <location>
        <begin position="85"/>
        <end position="102"/>
    </location>
</feature>
<dbReference type="RefSeq" id="WP_130017123.1">
    <property type="nucleotide sequence ID" value="NZ_CABHBB010000016.1"/>
</dbReference>
<sequence>MNRFAEKLMDIQKIKIVNDNTKKGENMKIIDSLSLDALIAVSAAMLTLLIPVAIFLIEGTSNDNEDSFAWNRMVIFSQIIKPKSTYFSMILITVPLIFWNSSNTLCKIIILLLIVLGNVIMFSILKSSYFWIISKNQKNKNFRERVRLKFLNELSENKEMSTKSKVETWQTIWKSKKVDMDSCELIEAFKNFYTSVKDDDKYQLLHVFSENLKIDFENKDKVQEFVYFQINQYNHVENKMKYAIKDLFLNYMRISAQETYLSYSFFVTFNKFFSEADDKLVERIFQDIGVELIEILHLNRVDDDFPEFLKYDTVKSKIKKNSLCNMYFKWLDERYVLIQESNFEERMFANKLLMFMFEKVSPIPFFRLTEFSSELCKNYYYEESLKNTIVEFARKPVKFIGISRVYSFISSGGEANDKNKFEEMLKQDAEWTYKFISNSNQEIYKPLKDKNIVQETINLIEELVSENQNILNEKEKSKLQGVKVELKHYKEQIFR</sequence>
<accession>A0A8B3RTV9</accession>
<name>A0A8B3RTV9_ENTFL</name>
<evidence type="ECO:0000256" key="2">
    <source>
        <dbReference type="SAM" id="Phobius"/>
    </source>
</evidence>
<evidence type="ECO:0000313" key="6">
    <source>
        <dbReference type="Proteomes" id="UP000292223"/>
    </source>
</evidence>
<evidence type="ECO:0000313" key="5">
    <source>
        <dbReference type="Proteomes" id="UP000281488"/>
    </source>
</evidence>
<dbReference type="Proteomes" id="UP000292223">
    <property type="component" value="Unassembled WGS sequence"/>
</dbReference>
<keyword evidence="2" id="KW-0812">Transmembrane</keyword>
<dbReference type="Proteomes" id="UP000281488">
    <property type="component" value="Unassembled WGS sequence"/>
</dbReference>
<dbReference type="EMBL" id="RKMZ01000012">
    <property type="protein sequence ID" value="ROX29622.1"/>
    <property type="molecule type" value="Genomic_DNA"/>
</dbReference>
<organism evidence="4 6">
    <name type="scientific">Enterococcus faecalis</name>
    <name type="common">Streptococcus faecalis</name>
    <dbReference type="NCBI Taxonomy" id="1351"/>
    <lineage>
        <taxon>Bacteria</taxon>
        <taxon>Bacillati</taxon>
        <taxon>Bacillota</taxon>
        <taxon>Bacilli</taxon>
        <taxon>Lactobacillales</taxon>
        <taxon>Enterococcaceae</taxon>
        <taxon>Enterococcus</taxon>
    </lineage>
</organism>
<keyword evidence="1" id="KW-0175">Coiled coil</keyword>
<feature type="transmembrane region" description="Helical" evidence="2">
    <location>
        <begin position="37"/>
        <end position="57"/>
    </location>
</feature>
<keyword evidence="2" id="KW-0472">Membrane</keyword>
<dbReference type="AlphaFoldDB" id="A0A8B3RTV9"/>
<reference evidence="3 5" key="1">
    <citation type="submission" date="2018-10" db="EMBL/GenBank/DDBJ databases">
        <title>Genotypes and phenotypes of Enterococci isolated from broiler chickens.</title>
        <authorList>
            <person name="Muhammad A.R."/>
            <person name="Diarra M.S."/>
        </authorList>
    </citation>
    <scope>NUCLEOTIDE SEQUENCE [LARGE SCALE GENOMIC DNA]</scope>
    <source>
        <strain evidence="3 5">LIT2 A36'</strain>
    </source>
</reference>
<feature type="coiled-coil region" evidence="1">
    <location>
        <begin position="453"/>
        <end position="492"/>
    </location>
</feature>
<dbReference type="EMBL" id="SEWT01000010">
    <property type="protein sequence ID" value="RYU30723.1"/>
    <property type="molecule type" value="Genomic_DNA"/>
</dbReference>
<evidence type="ECO:0000256" key="1">
    <source>
        <dbReference type="SAM" id="Coils"/>
    </source>
</evidence>
<evidence type="ECO:0000313" key="4">
    <source>
        <dbReference type="EMBL" id="RYU30723.1"/>
    </source>
</evidence>